<sequence>MAQSYLAVQLNAKVHEEDIDLDINIIAELPKGSVIKRCRGHGSSNWGETARIDAEVDGESRSYFLKRIAGDKGGPMLHGEFESMRMINDLIPAYCPKPLAWGNCADPNFHYLLFPFHELKKGRPDAQRLGQAVAELHTRSISHNPTGKWGFHMTTYNGPLAQDNTWTGTWEEFWIRGMKKLFEFEEGARGPSEELRQLIKPYFEKVCPRLLRPLESNGRHITPVLIHGDLWVGNTAVQAETEEPLLFDSAALWGHNEYELSYMRPGGDGWSREYVGAYHRLIPKSEPQDDWEARNALYATRVIVVDSAIYIEHEHFRRILIEEIRKLVELFPDGYQEEKDFDPANKS</sequence>
<proteinExistence type="predicted"/>
<accession>A0A9N9Z6H5</accession>
<comment type="catalytic activity">
    <reaction evidence="2">
        <text>N(6)-D-ribulosyl-L-lysyl-[protein] + ATP = N(6)-(3-O-phospho-D-ribulosyl)-L-lysyl-[protein] + ADP + H(+)</text>
        <dbReference type="Rhea" id="RHEA:48432"/>
        <dbReference type="Rhea" id="RHEA-COMP:12103"/>
        <dbReference type="Rhea" id="RHEA-COMP:12104"/>
        <dbReference type="ChEBI" id="CHEBI:15378"/>
        <dbReference type="ChEBI" id="CHEBI:30616"/>
        <dbReference type="ChEBI" id="CHEBI:90418"/>
        <dbReference type="ChEBI" id="CHEBI:90420"/>
        <dbReference type="ChEBI" id="CHEBI:456216"/>
        <dbReference type="EC" id="2.7.1.172"/>
    </reaction>
    <physiologicalReaction direction="left-to-right" evidence="2">
        <dbReference type="Rhea" id="RHEA:48433"/>
    </physiologicalReaction>
</comment>
<evidence type="ECO:0000313" key="4">
    <source>
        <dbReference type="Proteomes" id="UP000775872"/>
    </source>
</evidence>
<keyword evidence="4" id="KW-1185">Reference proteome</keyword>
<comment type="caution">
    <text evidence="3">The sequence shown here is derived from an EMBL/GenBank/DDBJ whole genome shotgun (WGS) entry which is preliminary data.</text>
</comment>
<reference evidence="4" key="1">
    <citation type="submission" date="2019-06" db="EMBL/GenBank/DDBJ databases">
        <authorList>
            <person name="Broberg M."/>
        </authorList>
    </citation>
    <scope>NUCLEOTIDE SEQUENCE [LARGE SCALE GENOMIC DNA]</scope>
</reference>
<evidence type="ECO:0000256" key="2">
    <source>
        <dbReference type="ARBA" id="ARBA00048655"/>
    </source>
</evidence>
<dbReference type="Proteomes" id="UP000775872">
    <property type="component" value="Unassembled WGS sequence"/>
</dbReference>
<dbReference type="EC" id="2.7.1.172" evidence="1"/>
<dbReference type="GO" id="GO:0102193">
    <property type="term" value="F:protein-ribulosamine 3-kinase activity"/>
    <property type="evidence" value="ECO:0007669"/>
    <property type="project" value="UniProtKB-EC"/>
</dbReference>
<dbReference type="EMBL" id="CABFOC020000035">
    <property type="protein sequence ID" value="CAH0049932.1"/>
    <property type="molecule type" value="Genomic_DNA"/>
</dbReference>
<organism evidence="3 4">
    <name type="scientific">Clonostachys solani</name>
    <dbReference type="NCBI Taxonomy" id="160281"/>
    <lineage>
        <taxon>Eukaryota</taxon>
        <taxon>Fungi</taxon>
        <taxon>Dikarya</taxon>
        <taxon>Ascomycota</taxon>
        <taxon>Pezizomycotina</taxon>
        <taxon>Sordariomycetes</taxon>
        <taxon>Hypocreomycetidae</taxon>
        <taxon>Hypocreales</taxon>
        <taxon>Bionectriaceae</taxon>
        <taxon>Clonostachys</taxon>
    </lineage>
</organism>
<evidence type="ECO:0000313" key="3">
    <source>
        <dbReference type="EMBL" id="CAH0049932.1"/>
    </source>
</evidence>
<evidence type="ECO:0000256" key="1">
    <source>
        <dbReference type="ARBA" id="ARBA00011961"/>
    </source>
</evidence>
<dbReference type="AlphaFoldDB" id="A0A9N9Z6H5"/>
<dbReference type="InterPro" id="IPR011009">
    <property type="entry name" value="Kinase-like_dom_sf"/>
</dbReference>
<dbReference type="OrthoDB" id="5772781at2759"/>
<dbReference type="PANTHER" id="PTHR12149">
    <property type="entry name" value="FRUCTOSAMINE 3 KINASE-RELATED PROTEIN"/>
    <property type="match status" value="1"/>
</dbReference>
<dbReference type="PANTHER" id="PTHR12149:SF8">
    <property type="entry name" value="PROTEIN-RIBULOSAMINE 3-KINASE"/>
    <property type="match status" value="1"/>
</dbReference>
<protein>
    <recommendedName>
        <fullName evidence="1">protein-ribulosamine 3-kinase</fullName>
        <ecNumber evidence="1">2.7.1.172</ecNumber>
    </recommendedName>
</protein>
<reference evidence="3 4" key="2">
    <citation type="submission" date="2021-10" db="EMBL/GenBank/DDBJ databases">
        <authorList>
            <person name="Piombo E."/>
        </authorList>
    </citation>
    <scope>NUCLEOTIDE SEQUENCE [LARGE SCALE GENOMIC DNA]</scope>
</reference>
<dbReference type="Pfam" id="PF03881">
    <property type="entry name" value="Fructosamin_kin"/>
    <property type="match status" value="1"/>
</dbReference>
<gene>
    <name evidence="3" type="ORF">CSOL1703_00001895</name>
</gene>
<dbReference type="Gene3D" id="3.90.1200.10">
    <property type="match status" value="1"/>
</dbReference>
<dbReference type="SUPFAM" id="SSF56112">
    <property type="entry name" value="Protein kinase-like (PK-like)"/>
    <property type="match status" value="1"/>
</dbReference>
<name>A0A9N9Z6H5_9HYPO</name>
<dbReference type="InterPro" id="IPR016477">
    <property type="entry name" value="Fructo-/Ketosamine-3-kinase"/>
</dbReference>